<accession>A0A4C1SY29</accession>
<evidence type="ECO:0000256" key="1">
    <source>
        <dbReference type="SAM" id="Phobius"/>
    </source>
</evidence>
<sequence length="133" mass="14605">MLVEPHQLQTNLNLELYTSNAHEVLVLHTQPAISFGARKVASMQASKREVLGSIIGALTNIIVLFGTVFSDSSLVALNPHRTSLNSLRISTNRCRPATLTDRKSTQWKSFSAAIFNAWLLLKNLSSPKGYGVL</sequence>
<keyword evidence="1" id="KW-0812">Transmembrane</keyword>
<evidence type="ECO:0000313" key="2">
    <source>
        <dbReference type="EMBL" id="GBP06177.1"/>
    </source>
</evidence>
<keyword evidence="1" id="KW-0472">Membrane</keyword>
<protein>
    <submittedName>
        <fullName evidence="2">Uncharacterized protein</fullName>
    </submittedName>
</protein>
<keyword evidence="1" id="KW-1133">Transmembrane helix</keyword>
<reference evidence="2 3" key="1">
    <citation type="journal article" date="2019" name="Commun. Biol.">
        <title>The bagworm genome reveals a unique fibroin gene that provides high tensile strength.</title>
        <authorList>
            <person name="Kono N."/>
            <person name="Nakamura H."/>
            <person name="Ohtoshi R."/>
            <person name="Tomita M."/>
            <person name="Numata K."/>
            <person name="Arakawa K."/>
        </authorList>
    </citation>
    <scope>NUCLEOTIDE SEQUENCE [LARGE SCALE GENOMIC DNA]</scope>
</reference>
<name>A0A4C1SY29_EUMVA</name>
<feature type="transmembrane region" description="Helical" evidence="1">
    <location>
        <begin position="50"/>
        <end position="69"/>
    </location>
</feature>
<dbReference type="EMBL" id="BGZK01000021">
    <property type="protein sequence ID" value="GBP06177.1"/>
    <property type="molecule type" value="Genomic_DNA"/>
</dbReference>
<gene>
    <name evidence="2" type="ORF">EVAR_3542_1</name>
</gene>
<comment type="caution">
    <text evidence="2">The sequence shown here is derived from an EMBL/GenBank/DDBJ whole genome shotgun (WGS) entry which is preliminary data.</text>
</comment>
<dbReference type="Proteomes" id="UP000299102">
    <property type="component" value="Unassembled WGS sequence"/>
</dbReference>
<organism evidence="2 3">
    <name type="scientific">Eumeta variegata</name>
    <name type="common">Bagworm moth</name>
    <name type="synonym">Eumeta japonica</name>
    <dbReference type="NCBI Taxonomy" id="151549"/>
    <lineage>
        <taxon>Eukaryota</taxon>
        <taxon>Metazoa</taxon>
        <taxon>Ecdysozoa</taxon>
        <taxon>Arthropoda</taxon>
        <taxon>Hexapoda</taxon>
        <taxon>Insecta</taxon>
        <taxon>Pterygota</taxon>
        <taxon>Neoptera</taxon>
        <taxon>Endopterygota</taxon>
        <taxon>Lepidoptera</taxon>
        <taxon>Glossata</taxon>
        <taxon>Ditrysia</taxon>
        <taxon>Tineoidea</taxon>
        <taxon>Psychidae</taxon>
        <taxon>Oiketicinae</taxon>
        <taxon>Eumeta</taxon>
    </lineage>
</organism>
<proteinExistence type="predicted"/>
<evidence type="ECO:0000313" key="3">
    <source>
        <dbReference type="Proteomes" id="UP000299102"/>
    </source>
</evidence>
<dbReference type="AlphaFoldDB" id="A0A4C1SY29"/>
<keyword evidence="3" id="KW-1185">Reference proteome</keyword>